<evidence type="ECO:0000313" key="2">
    <source>
        <dbReference type="Proteomes" id="UP000580250"/>
    </source>
</evidence>
<comment type="caution">
    <text evidence="1">The sequence shown here is derived from an EMBL/GenBank/DDBJ whole genome shotgun (WGS) entry which is preliminary data.</text>
</comment>
<protein>
    <submittedName>
        <fullName evidence="1">Uncharacterized protein</fullName>
    </submittedName>
</protein>
<dbReference type="GO" id="GO:0005737">
    <property type="term" value="C:cytoplasm"/>
    <property type="evidence" value="ECO:0007669"/>
    <property type="project" value="TreeGrafter"/>
</dbReference>
<organism evidence="1 2">
    <name type="scientific">Meloidogyne enterolobii</name>
    <name type="common">Root-knot nematode worm</name>
    <name type="synonym">Meloidogyne mayaguensis</name>
    <dbReference type="NCBI Taxonomy" id="390850"/>
    <lineage>
        <taxon>Eukaryota</taxon>
        <taxon>Metazoa</taxon>
        <taxon>Ecdysozoa</taxon>
        <taxon>Nematoda</taxon>
        <taxon>Chromadorea</taxon>
        <taxon>Rhabditida</taxon>
        <taxon>Tylenchina</taxon>
        <taxon>Tylenchomorpha</taxon>
        <taxon>Tylenchoidea</taxon>
        <taxon>Meloidogynidae</taxon>
        <taxon>Meloidogyninae</taxon>
        <taxon>Meloidogyne</taxon>
    </lineage>
</organism>
<proteinExistence type="predicted"/>
<dbReference type="OrthoDB" id="5905076at2759"/>
<dbReference type="EMBL" id="CAJEWN010000100">
    <property type="protein sequence ID" value="CAD2163887.1"/>
    <property type="molecule type" value="Genomic_DNA"/>
</dbReference>
<dbReference type="Proteomes" id="UP000580250">
    <property type="component" value="Unassembled WGS sequence"/>
</dbReference>
<sequence>MKSFNYFLSIFLTFQCGILGLLKLPLKENKLLVENWKVNVVYLVQYPRIELLPNFSIKCLLIESWLKIKNIQFYRINNHFLLGSPKFGTVPFVQFNGIYIEGSENIMNNLNHLGQKLGKNEKEIEINQIIEEIIIPTLMNDRLTTIKGKSGLEFLISDNSIREQLISFLPQFWDDKQITILTEIIVI</sequence>
<reference evidence="1 2" key="1">
    <citation type="submission" date="2020-08" db="EMBL/GenBank/DDBJ databases">
        <authorList>
            <person name="Koutsovoulos G."/>
            <person name="Danchin GJ E."/>
        </authorList>
    </citation>
    <scope>NUCLEOTIDE SEQUENCE [LARGE SCALE GENOMIC DNA]</scope>
</reference>
<gene>
    <name evidence="1" type="ORF">MENT_LOCUS16267</name>
</gene>
<name>A0A6V7USJ6_MELEN</name>
<dbReference type="PANTHER" id="PTHR12289:SF41">
    <property type="entry name" value="FAILED AXON CONNECTIONS-RELATED"/>
    <property type="match status" value="1"/>
</dbReference>
<dbReference type="PANTHER" id="PTHR12289">
    <property type="entry name" value="METAXIN RELATED"/>
    <property type="match status" value="1"/>
</dbReference>
<accession>A0A6V7USJ6</accession>
<evidence type="ECO:0000313" key="1">
    <source>
        <dbReference type="EMBL" id="CAD2163887.1"/>
    </source>
</evidence>
<dbReference type="InterPro" id="IPR050931">
    <property type="entry name" value="Mito_Protein_Transport_Metaxin"/>
</dbReference>
<dbReference type="AlphaFoldDB" id="A0A6V7USJ6"/>